<gene>
    <name evidence="1" type="ORF">L914_21454</name>
</gene>
<sequence>MRTQNELRKRGVKKTSILQFIKDNSESSPSSQDVSNLVCKLKARDARDGPSTPEKRFKKWMK</sequence>
<accession>W2M3K7</accession>
<reference evidence="1" key="1">
    <citation type="submission" date="2013-11" db="EMBL/GenBank/DDBJ databases">
        <title>The Genome Sequence of Phytophthora parasitica IAC_01/95.</title>
        <authorList>
            <consortium name="The Broad Institute Genomics Platform"/>
            <person name="Russ C."/>
            <person name="Tyler B."/>
            <person name="Panabieres F."/>
            <person name="Shan W."/>
            <person name="Tripathy S."/>
            <person name="Grunwald N."/>
            <person name="Machado M."/>
            <person name="Johnson C.S."/>
            <person name="Arredondo F."/>
            <person name="Hong C."/>
            <person name="Coffey M."/>
            <person name="Young S.K."/>
            <person name="Zeng Q."/>
            <person name="Gargeya S."/>
            <person name="Fitzgerald M."/>
            <person name="Abouelleil A."/>
            <person name="Alvarado L."/>
            <person name="Chapman S.B."/>
            <person name="Gainer-Dewar J."/>
            <person name="Goldberg J."/>
            <person name="Griggs A."/>
            <person name="Gujja S."/>
            <person name="Hansen M."/>
            <person name="Howarth C."/>
            <person name="Imamovic A."/>
            <person name="Ireland A."/>
            <person name="Larimer J."/>
            <person name="McCowan C."/>
            <person name="Murphy C."/>
            <person name="Pearson M."/>
            <person name="Poon T.W."/>
            <person name="Priest M."/>
            <person name="Roberts A."/>
            <person name="Saif S."/>
            <person name="Shea T."/>
            <person name="Sykes S."/>
            <person name="Wortman J."/>
            <person name="Nusbaum C."/>
            <person name="Birren B."/>
        </authorList>
    </citation>
    <scope>NUCLEOTIDE SEQUENCE [LARGE SCALE GENOMIC DNA]</scope>
    <source>
        <strain evidence="1">IAC_01/95</strain>
    </source>
</reference>
<dbReference type="EMBL" id="KI696713">
    <property type="protein sequence ID" value="ETM30870.1"/>
    <property type="molecule type" value="Genomic_DNA"/>
</dbReference>
<protein>
    <submittedName>
        <fullName evidence="1">Uncharacterized protein</fullName>
    </submittedName>
</protein>
<dbReference type="AlphaFoldDB" id="W2M3K7"/>
<dbReference type="Proteomes" id="UP000054532">
    <property type="component" value="Unassembled WGS sequence"/>
</dbReference>
<organism evidence="1">
    <name type="scientific">Phytophthora nicotianae</name>
    <name type="common">Potato buckeye rot agent</name>
    <name type="synonym">Phytophthora parasitica</name>
    <dbReference type="NCBI Taxonomy" id="4792"/>
    <lineage>
        <taxon>Eukaryota</taxon>
        <taxon>Sar</taxon>
        <taxon>Stramenopiles</taxon>
        <taxon>Oomycota</taxon>
        <taxon>Peronosporomycetes</taxon>
        <taxon>Peronosporales</taxon>
        <taxon>Peronosporaceae</taxon>
        <taxon>Phytophthora</taxon>
    </lineage>
</organism>
<evidence type="ECO:0000313" key="1">
    <source>
        <dbReference type="EMBL" id="ETM30870.1"/>
    </source>
</evidence>
<proteinExistence type="predicted"/>
<name>W2M3K7_PHYNI</name>